<evidence type="ECO:0000256" key="7">
    <source>
        <dbReference type="ARBA" id="ARBA00023136"/>
    </source>
</evidence>
<feature type="transmembrane region" description="Helical" evidence="9">
    <location>
        <begin position="242"/>
        <end position="263"/>
    </location>
</feature>
<comment type="similarity">
    <text evidence="2 8">Belongs to the MIP/aquaporin (TC 1.A.8) family.</text>
</comment>
<comment type="subcellular location">
    <subcellularLocation>
        <location evidence="1">Cell membrane</location>
        <topology evidence="1">Multi-pass membrane protein</topology>
    </subcellularLocation>
</comment>
<protein>
    <submittedName>
        <fullName evidence="10">Glycerol transport protein</fullName>
    </submittedName>
</protein>
<evidence type="ECO:0000256" key="1">
    <source>
        <dbReference type="ARBA" id="ARBA00004651"/>
    </source>
</evidence>
<dbReference type="InParanoid" id="A0A2V0NP44"/>
<evidence type="ECO:0000256" key="8">
    <source>
        <dbReference type="RuleBase" id="RU000477"/>
    </source>
</evidence>
<dbReference type="Pfam" id="PF00230">
    <property type="entry name" value="MIP"/>
    <property type="match status" value="1"/>
</dbReference>
<keyword evidence="3 8" id="KW-0813">Transport</keyword>
<evidence type="ECO:0000256" key="9">
    <source>
        <dbReference type="SAM" id="Phobius"/>
    </source>
</evidence>
<evidence type="ECO:0000313" key="11">
    <source>
        <dbReference type="Proteomes" id="UP000247498"/>
    </source>
</evidence>
<accession>A0A2V0NP44</accession>
<evidence type="ECO:0000256" key="2">
    <source>
        <dbReference type="ARBA" id="ARBA00006175"/>
    </source>
</evidence>
<dbReference type="InterPro" id="IPR034294">
    <property type="entry name" value="Aquaporin_transptr"/>
</dbReference>
<dbReference type="PANTHER" id="PTHR19139">
    <property type="entry name" value="AQUAPORIN TRANSPORTER"/>
    <property type="match status" value="1"/>
</dbReference>
<keyword evidence="11" id="KW-1185">Reference proteome</keyword>
<dbReference type="SUPFAM" id="SSF81338">
    <property type="entry name" value="Aquaporin-like"/>
    <property type="match status" value="1"/>
</dbReference>
<proteinExistence type="inferred from homology"/>
<evidence type="ECO:0000256" key="5">
    <source>
        <dbReference type="ARBA" id="ARBA00022692"/>
    </source>
</evidence>
<keyword evidence="5 8" id="KW-0812">Transmembrane</keyword>
<dbReference type="EMBL" id="BDRX01000004">
    <property type="protein sequence ID" value="GBF88292.1"/>
    <property type="molecule type" value="Genomic_DNA"/>
</dbReference>
<feature type="transmembrane region" description="Helical" evidence="9">
    <location>
        <begin position="123"/>
        <end position="148"/>
    </location>
</feature>
<evidence type="ECO:0000256" key="4">
    <source>
        <dbReference type="ARBA" id="ARBA00022475"/>
    </source>
</evidence>
<evidence type="ECO:0000256" key="6">
    <source>
        <dbReference type="ARBA" id="ARBA00022989"/>
    </source>
</evidence>
<keyword evidence="6 9" id="KW-1133">Transmembrane helix</keyword>
<dbReference type="PRINTS" id="PR00783">
    <property type="entry name" value="MINTRINSICP"/>
</dbReference>
<evidence type="ECO:0000256" key="3">
    <source>
        <dbReference type="ARBA" id="ARBA00022448"/>
    </source>
</evidence>
<sequence length="317" mass="33250">MSDGISRIELKAAGAYARYSDEQEDAGLLRTAPDLGADGTAAARRDEAKRAYDDEGLLPAMIENGLEKMGVLGHIQKVIDQTGQIRHELIRQLIAEFMGVLLFQIFGGAAPPKDTTAPAANGFALVAIIYAFANISGAHLNPAVTFALMCTGHMKWWKGLLYVAVQILGSIFGSLIYTGLIPGLHLLQKEFQGGIAPGCFGPAPGVNNAMVFGWELWMTFLLVMTVYAAAVAKPGHGNTAPLAIGLSLYAAALTGGPYTGASLNPARTIGPACVFACNVGVSFLYIFAEFFGAALAAGLAIFLYGRAPVGRAAPNRG</sequence>
<keyword evidence="7 9" id="KW-0472">Membrane</keyword>
<keyword evidence="4" id="KW-1003">Cell membrane</keyword>
<reference evidence="10 11" key="1">
    <citation type="journal article" date="2018" name="Sci. Rep.">
        <title>Raphidocelis subcapitata (=Pseudokirchneriella subcapitata) provides an insight into genome evolution and environmental adaptations in the Sphaeropleales.</title>
        <authorList>
            <person name="Suzuki S."/>
            <person name="Yamaguchi H."/>
            <person name="Nakajima N."/>
            <person name="Kawachi M."/>
        </authorList>
    </citation>
    <scope>NUCLEOTIDE SEQUENCE [LARGE SCALE GENOMIC DNA]</scope>
    <source>
        <strain evidence="10 11">NIES-35</strain>
    </source>
</reference>
<dbReference type="GO" id="GO:0005886">
    <property type="term" value="C:plasma membrane"/>
    <property type="evidence" value="ECO:0007669"/>
    <property type="project" value="UniProtKB-SubCell"/>
</dbReference>
<organism evidence="10 11">
    <name type="scientific">Raphidocelis subcapitata</name>
    <dbReference type="NCBI Taxonomy" id="307507"/>
    <lineage>
        <taxon>Eukaryota</taxon>
        <taxon>Viridiplantae</taxon>
        <taxon>Chlorophyta</taxon>
        <taxon>core chlorophytes</taxon>
        <taxon>Chlorophyceae</taxon>
        <taxon>CS clade</taxon>
        <taxon>Sphaeropleales</taxon>
        <taxon>Selenastraceae</taxon>
        <taxon>Raphidocelis</taxon>
    </lineage>
</organism>
<evidence type="ECO:0000313" key="10">
    <source>
        <dbReference type="EMBL" id="GBF88292.1"/>
    </source>
</evidence>
<dbReference type="PROSITE" id="PS00221">
    <property type="entry name" value="MIP"/>
    <property type="match status" value="1"/>
</dbReference>
<dbReference type="PANTHER" id="PTHR19139:SF199">
    <property type="entry name" value="MIP17260P"/>
    <property type="match status" value="1"/>
</dbReference>
<name>A0A2V0NP44_9CHLO</name>
<feature type="transmembrane region" description="Helical" evidence="9">
    <location>
        <begin position="93"/>
        <end position="111"/>
    </location>
</feature>
<dbReference type="InterPro" id="IPR022357">
    <property type="entry name" value="MIP_CS"/>
</dbReference>
<dbReference type="FunFam" id="1.20.1080.10:FF:000053">
    <property type="entry name" value="Aquaporin, glycerol transport activity"/>
    <property type="match status" value="1"/>
</dbReference>
<dbReference type="GO" id="GO:0015250">
    <property type="term" value="F:water channel activity"/>
    <property type="evidence" value="ECO:0007669"/>
    <property type="project" value="TreeGrafter"/>
</dbReference>
<gene>
    <name evidence="10" type="ORF">Rsub_01004</name>
</gene>
<dbReference type="InterPro" id="IPR000425">
    <property type="entry name" value="MIP"/>
</dbReference>
<dbReference type="Gene3D" id="1.20.1080.10">
    <property type="entry name" value="Glycerol uptake facilitator protein"/>
    <property type="match status" value="1"/>
</dbReference>
<dbReference type="InterPro" id="IPR023271">
    <property type="entry name" value="Aquaporin-like"/>
</dbReference>
<dbReference type="Proteomes" id="UP000247498">
    <property type="component" value="Unassembled WGS sequence"/>
</dbReference>
<feature type="transmembrane region" description="Helical" evidence="9">
    <location>
        <begin position="211"/>
        <end position="230"/>
    </location>
</feature>
<dbReference type="AlphaFoldDB" id="A0A2V0NP44"/>
<dbReference type="STRING" id="307507.A0A2V0NP44"/>
<feature type="transmembrane region" description="Helical" evidence="9">
    <location>
        <begin position="160"/>
        <end position="181"/>
    </location>
</feature>
<dbReference type="OrthoDB" id="3222at2759"/>
<comment type="caution">
    <text evidence="10">The sequence shown here is derived from an EMBL/GenBank/DDBJ whole genome shotgun (WGS) entry which is preliminary data.</text>
</comment>
<dbReference type="FunCoup" id="A0A2V0NP44">
    <property type="interactions" value="812"/>
</dbReference>
<feature type="transmembrane region" description="Helical" evidence="9">
    <location>
        <begin position="283"/>
        <end position="304"/>
    </location>
</feature>